<dbReference type="PANTHER" id="PTHR46797:SF1">
    <property type="entry name" value="METHYLPHOSPHONATE SYNTHASE"/>
    <property type="match status" value="1"/>
</dbReference>
<evidence type="ECO:0000256" key="1">
    <source>
        <dbReference type="ARBA" id="ARBA00023125"/>
    </source>
</evidence>
<sequence length="150" mass="17241">MDVLAKHKIFKIECKINNYENLPEDTLGQRITKLRKKNRMTKKEFAIKTGLSQATIYNVETGKTIPNMSTIRKLCKSLSISPAKLFKIDTLPEETPDEIIKKYRLMNGLSQEDLAEKCDLNKSTIKDYENGKIKGNPETIKKIYKIIGYV</sequence>
<evidence type="ECO:0000259" key="2">
    <source>
        <dbReference type="PROSITE" id="PS50943"/>
    </source>
</evidence>
<dbReference type="Pfam" id="PF01381">
    <property type="entry name" value="HTH_3"/>
    <property type="match status" value="2"/>
</dbReference>
<evidence type="ECO:0000313" key="3">
    <source>
        <dbReference type="EMBL" id="SKC90395.1"/>
    </source>
</evidence>
<evidence type="ECO:0000313" key="4">
    <source>
        <dbReference type="Proteomes" id="UP000190285"/>
    </source>
</evidence>
<feature type="domain" description="HTH cro/C1-type" evidence="2">
    <location>
        <begin position="31"/>
        <end position="85"/>
    </location>
</feature>
<dbReference type="STRING" id="36842.SAMN02194393_05152"/>
<dbReference type="SUPFAM" id="SSF47413">
    <property type="entry name" value="lambda repressor-like DNA-binding domains"/>
    <property type="match status" value="2"/>
</dbReference>
<dbReference type="GO" id="GO:0003677">
    <property type="term" value="F:DNA binding"/>
    <property type="evidence" value="ECO:0007669"/>
    <property type="project" value="UniProtKB-KW"/>
</dbReference>
<dbReference type="OrthoDB" id="9813152at2"/>
<dbReference type="Proteomes" id="UP000190285">
    <property type="component" value="Unassembled WGS sequence"/>
</dbReference>
<protein>
    <submittedName>
        <fullName evidence="3">Predicted transcription factor, homolog of eukaryotic MBF1</fullName>
    </submittedName>
</protein>
<dbReference type="InterPro" id="IPR001387">
    <property type="entry name" value="Cro/C1-type_HTH"/>
</dbReference>
<name>A0A1T5MQ94_9FIRM</name>
<organism evidence="3 4">
    <name type="scientific">Maledivibacter halophilus</name>
    <dbReference type="NCBI Taxonomy" id="36842"/>
    <lineage>
        <taxon>Bacteria</taxon>
        <taxon>Bacillati</taxon>
        <taxon>Bacillota</taxon>
        <taxon>Clostridia</taxon>
        <taxon>Peptostreptococcales</taxon>
        <taxon>Caminicellaceae</taxon>
        <taxon>Maledivibacter</taxon>
    </lineage>
</organism>
<dbReference type="InterPro" id="IPR050807">
    <property type="entry name" value="TransReg_Diox_bact_type"/>
</dbReference>
<gene>
    <name evidence="3" type="ORF">SAMN02194393_05152</name>
</gene>
<dbReference type="PANTHER" id="PTHR46797">
    <property type="entry name" value="HTH-TYPE TRANSCRIPTIONAL REGULATOR"/>
    <property type="match status" value="1"/>
</dbReference>
<keyword evidence="1" id="KW-0238">DNA-binding</keyword>
<dbReference type="RefSeq" id="WP_079495743.1">
    <property type="nucleotide sequence ID" value="NZ_FUZT01000022.1"/>
</dbReference>
<dbReference type="GO" id="GO:0003700">
    <property type="term" value="F:DNA-binding transcription factor activity"/>
    <property type="evidence" value="ECO:0007669"/>
    <property type="project" value="TreeGrafter"/>
</dbReference>
<dbReference type="Gene3D" id="1.10.260.40">
    <property type="entry name" value="lambda repressor-like DNA-binding domains"/>
    <property type="match status" value="2"/>
</dbReference>
<dbReference type="AlphaFoldDB" id="A0A1T5MQ94"/>
<dbReference type="SMART" id="SM00530">
    <property type="entry name" value="HTH_XRE"/>
    <property type="match status" value="2"/>
</dbReference>
<dbReference type="EMBL" id="FUZT01000022">
    <property type="protein sequence ID" value="SKC90395.1"/>
    <property type="molecule type" value="Genomic_DNA"/>
</dbReference>
<proteinExistence type="predicted"/>
<reference evidence="3 4" key="1">
    <citation type="submission" date="2017-02" db="EMBL/GenBank/DDBJ databases">
        <authorList>
            <person name="Peterson S.W."/>
        </authorList>
    </citation>
    <scope>NUCLEOTIDE SEQUENCE [LARGE SCALE GENOMIC DNA]</scope>
    <source>
        <strain evidence="3 4">M1</strain>
    </source>
</reference>
<dbReference type="GO" id="GO:0005829">
    <property type="term" value="C:cytosol"/>
    <property type="evidence" value="ECO:0007669"/>
    <property type="project" value="TreeGrafter"/>
</dbReference>
<dbReference type="PROSITE" id="PS50943">
    <property type="entry name" value="HTH_CROC1"/>
    <property type="match status" value="2"/>
</dbReference>
<feature type="domain" description="HTH cro/C1-type" evidence="2">
    <location>
        <begin position="100"/>
        <end position="148"/>
    </location>
</feature>
<accession>A0A1T5MQ94</accession>
<dbReference type="CDD" id="cd00093">
    <property type="entry name" value="HTH_XRE"/>
    <property type="match status" value="2"/>
</dbReference>
<dbReference type="InterPro" id="IPR010982">
    <property type="entry name" value="Lambda_DNA-bd_dom_sf"/>
</dbReference>
<keyword evidence="4" id="KW-1185">Reference proteome</keyword>